<evidence type="ECO:0000313" key="12">
    <source>
        <dbReference type="EMBL" id="GHC51751.1"/>
    </source>
</evidence>
<dbReference type="GO" id="GO:0015297">
    <property type="term" value="F:antiporter activity"/>
    <property type="evidence" value="ECO:0007669"/>
    <property type="project" value="UniProtKB-KW"/>
</dbReference>
<feature type="transmembrane region" description="Helical" evidence="9">
    <location>
        <begin position="271"/>
        <end position="289"/>
    </location>
</feature>
<feature type="transmembrane region" description="Helical" evidence="9">
    <location>
        <begin position="374"/>
        <end position="397"/>
    </location>
</feature>
<evidence type="ECO:0000259" key="10">
    <source>
        <dbReference type="Pfam" id="PF00999"/>
    </source>
</evidence>
<feature type="transmembrane region" description="Helical" evidence="9">
    <location>
        <begin position="151"/>
        <end position="174"/>
    </location>
</feature>
<keyword evidence="2" id="KW-0813">Transport</keyword>
<dbReference type="Pfam" id="PF00999">
    <property type="entry name" value="Na_H_Exchanger"/>
    <property type="match status" value="1"/>
</dbReference>
<protein>
    <submittedName>
        <fullName evidence="12">Sodium:hydrogen antiporter</fullName>
    </submittedName>
</protein>
<dbReference type="RefSeq" id="WP_189569553.1">
    <property type="nucleotide sequence ID" value="NZ_BMXI01000006.1"/>
</dbReference>
<keyword evidence="13" id="KW-1185">Reference proteome</keyword>
<comment type="subcellular location">
    <subcellularLocation>
        <location evidence="1">Cell membrane</location>
        <topology evidence="1">Multi-pass membrane protein</topology>
    </subcellularLocation>
</comment>
<dbReference type="Gene3D" id="1.20.1530.20">
    <property type="match status" value="1"/>
</dbReference>
<organism evidence="12 13">
    <name type="scientific">Roseibacillus persicicus</name>
    <dbReference type="NCBI Taxonomy" id="454148"/>
    <lineage>
        <taxon>Bacteria</taxon>
        <taxon>Pseudomonadati</taxon>
        <taxon>Verrucomicrobiota</taxon>
        <taxon>Verrucomicrobiia</taxon>
        <taxon>Verrucomicrobiales</taxon>
        <taxon>Verrucomicrobiaceae</taxon>
        <taxon>Roseibacillus</taxon>
    </lineage>
</organism>
<reference evidence="12" key="2">
    <citation type="submission" date="2020-09" db="EMBL/GenBank/DDBJ databases">
        <authorList>
            <person name="Sun Q."/>
            <person name="Kim S."/>
        </authorList>
    </citation>
    <scope>NUCLEOTIDE SEQUENCE</scope>
    <source>
        <strain evidence="12">KCTC 12988</strain>
    </source>
</reference>
<dbReference type="SUPFAM" id="SSF51735">
    <property type="entry name" value="NAD(P)-binding Rossmann-fold domains"/>
    <property type="match status" value="1"/>
</dbReference>
<dbReference type="GO" id="GO:0006813">
    <property type="term" value="P:potassium ion transport"/>
    <property type="evidence" value="ECO:0007669"/>
    <property type="project" value="InterPro"/>
</dbReference>
<dbReference type="PANTHER" id="PTHR32507:SF0">
    <property type="entry name" value="NA(+)_H(+) ANTIPORTER 2-RELATED"/>
    <property type="match status" value="1"/>
</dbReference>
<name>A0A918TLW7_9BACT</name>
<keyword evidence="5 9" id="KW-0812">Transmembrane</keyword>
<dbReference type="Gene3D" id="3.40.50.720">
    <property type="entry name" value="NAD(P)-binding Rossmann-like Domain"/>
    <property type="match status" value="1"/>
</dbReference>
<feature type="transmembrane region" description="Helical" evidence="9">
    <location>
        <begin position="186"/>
        <end position="205"/>
    </location>
</feature>
<dbReference type="InterPro" id="IPR036291">
    <property type="entry name" value="NAD(P)-bd_dom_sf"/>
</dbReference>
<evidence type="ECO:0000256" key="9">
    <source>
        <dbReference type="SAM" id="Phobius"/>
    </source>
</evidence>
<feature type="domain" description="RCK N-terminal" evidence="11">
    <location>
        <begin position="412"/>
        <end position="502"/>
    </location>
</feature>
<accession>A0A918TLW7</accession>
<feature type="transmembrane region" description="Helical" evidence="9">
    <location>
        <begin position="6"/>
        <end position="22"/>
    </location>
</feature>
<feature type="transmembrane region" description="Helical" evidence="9">
    <location>
        <begin position="57"/>
        <end position="75"/>
    </location>
</feature>
<feature type="transmembrane region" description="Helical" evidence="9">
    <location>
        <begin position="331"/>
        <end position="354"/>
    </location>
</feature>
<evidence type="ECO:0000256" key="1">
    <source>
        <dbReference type="ARBA" id="ARBA00004651"/>
    </source>
</evidence>
<evidence type="ECO:0000256" key="3">
    <source>
        <dbReference type="ARBA" id="ARBA00022449"/>
    </source>
</evidence>
<keyword evidence="6 9" id="KW-1133">Transmembrane helix</keyword>
<evidence type="ECO:0000256" key="4">
    <source>
        <dbReference type="ARBA" id="ARBA00022475"/>
    </source>
</evidence>
<feature type="transmembrane region" description="Helical" evidence="9">
    <location>
        <begin position="87"/>
        <end position="110"/>
    </location>
</feature>
<keyword evidence="7" id="KW-0406">Ion transport</keyword>
<keyword evidence="4" id="KW-1003">Cell membrane</keyword>
<dbReference type="AlphaFoldDB" id="A0A918TLW7"/>
<evidence type="ECO:0000256" key="2">
    <source>
        <dbReference type="ARBA" id="ARBA00022448"/>
    </source>
</evidence>
<dbReference type="EMBL" id="BMXI01000006">
    <property type="protein sequence ID" value="GHC51751.1"/>
    <property type="molecule type" value="Genomic_DNA"/>
</dbReference>
<evidence type="ECO:0000256" key="8">
    <source>
        <dbReference type="ARBA" id="ARBA00023136"/>
    </source>
</evidence>
<feature type="domain" description="Cation/H+ exchanger transmembrane" evidence="10">
    <location>
        <begin position="16"/>
        <end position="397"/>
    </location>
</feature>
<evidence type="ECO:0000259" key="11">
    <source>
        <dbReference type="Pfam" id="PF02254"/>
    </source>
</evidence>
<feature type="transmembrane region" description="Helical" evidence="9">
    <location>
        <begin position="29"/>
        <end position="45"/>
    </location>
</feature>
<feature type="transmembrane region" description="Helical" evidence="9">
    <location>
        <begin position="295"/>
        <end position="319"/>
    </location>
</feature>
<dbReference type="Pfam" id="PF02254">
    <property type="entry name" value="TrkA_N"/>
    <property type="match status" value="1"/>
</dbReference>
<evidence type="ECO:0000256" key="7">
    <source>
        <dbReference type="ARBA" id="ARBA00023065"/>
    </source>
</evidence>
<proteinExistence type="predicted"/>
<feature type="transmembrane region" description="Helical" evidence="9">
    <location>
        <begin position="116"/>
        <end position="139"/>
    </location>
</feature>
<dbReference type="Proteomes" id="UP000644507">
    <property type="component" value="Unassembled WGS sequence"/>
</dbReference>
<keyword evidence="3" id="KW-0050">Antiport</keyword>
<sequence>MTPLTYLAAVLALGILAQWLAWRFRLPSILLLLAFGFGLSAATGTRIDDFMPEQTLLAITGLFVSIILFEGGLTLKFSELKQAGTPVVRLCTWGVLIAGFLSSVAANLVFGWDWRVAALLGSILVVTGPTVVGPLLRLIKPTRKVASIVKWEGIVVDPIGAVAAVLVFQVAISAGVQDAIGDLLKALFLTLIVGFGLAFVLGKVIEQLLKHHLIPDYLESVFLLAVVGSSFALSNAIQAESGLLTVTLLGIALANQKSVSVKQVLEFKEHLRVLIISLLFILLSGRIELASLQSVLIPGLVFLAILILIVRPASVLLSNLGSKQTTFRENLFLAALAPRGIVAAAVASIFALEFSHAAEDGKMVADIAEQADKLVPVTFIVIIGTVLIYGLLAVPLARTLGVAAKSTRGVLFAGADRWTRMLAKALQDDGHPVLLLDTKYENVASAKMAGLNAIRANILSEYVEENLELTGIGQLIAATPNDEINTMAAQEFGHLFGKANCWQLTPSDSDGHHSKAVDHRQRARLCFLNGPKFRDLEATALRGATLKNTQLTEVFTLEDFISKHGPETRVLFLNDPEKGLMPFETETKSIADGTKIYALVPEEQPSLKEDETAQPMGL</sequence>
<comment type="caution">
    <text evidence="12">The sequence shown here is derived from an EMBL/GenBank/DDBJ whole genome shotgun (WGS) entry which is preliminary data.</text>
</comment>
<dbReference type="InterPro" id="IPR006153">
    <property type="entry name" value="Cation/H_exchanger_TM"/>
</dbReference>
<dbReference type="GO" id="GO:1902600">
    <property type="term" value="P:proton transmembrane transport"/>
    <property type="evidence" value="ECO:0007669"/>
    <property type="project" value="InterPro"/>
</dbReference>
<keyword evidence="8 9" id="KW-0472">Membrane</keyword>
<evidence type="ECO:0000256" key="6">
    <source>
        <dbReference type="ARBA" id="ARBA00022989"/>
    </source>
</evidence>
<dbReference type="GO" id="GO:0005886">
    <property type="term" value="C:plasma membrane"/>
    <property type="evidence" value="ECO:0007669"/>
    <property type="project" value="UniProtKB-SubCell"/>
</dbReference>
<dbReference type="InterPro" id="IPR003148">
    <property type="entry name" value="RCK_N"/>
</dbReference>
<reference evidence="12" key="1">
    <citation type="journal article" date="2014" name="Int. J. Syst. Evol. Microbiol.">
        <title>Complete genome sequence of Corynebacterium casei LMG S-19264T (=DSM 44701T), isolated from a smear-ripened cheese.</title>
        <authorList>
            <consortium name="US DOE Joint Genome Institute (JGI-PGF)"/>
            <person name="Walter F."/>
            <person name="Albersmeier A."/>
            <person name="Kalinowski J."/>
            <person name="Ruckert C."/>
        </authorList>
    </citation>
    <scope>NUCLEOTIDE SEQUENCE</scope>
    <source>
        <strain evidence="12">KCTC 12988</strain>
    </source>
</reference>
<evidence type="ECO:0000313" key="13">
    <source>
        <dbReference type="Proteomes" id="UP000644507"/>
    </source>
</evidence>
<dbReference type="PANTHER" id="PTHR32507">
    <property type="entry name" value="NA(+)/H(+) ANTIPORTER 1"/>
    <property type="match status" value="1"/>
</dbReference>
<dbReference type="InterPro" id="IPR038770">
    <property type="entry name" value="Na+/solute_symporter_sf"/>
</dbReference>
<gene>
    <name evidence="12" type="ORF">GCM10007100_17500</name>
</gene>
<evidence type="ECO:0000256" key="5">
    <source>
        <dbReference type="ARBA" id="ARBA00022692"/>
    </source>
</evidence>